<evidence type="ECO:0000313" key="1">
    <source>
        <dbReference type="EMBL" id="GJT46127.1"/>
    </source>
</evidence>
<comment type="caution">
    <text evidence="1">The sequence shown here is derived from an EMBL/GenBank/DDBJ whole genome shotgun (WGS) entry which is preliminary data.</text>
</comment>
<name>A0ABQ5E5G8_9ASTR</name>
<keyword evidence="2" id="KW-1185">Reference proteome</keyword>
<evidence type="ECO:0000313" key="2">
    <source>
        <dbReference type="Proteomes" id="UP001151760"/>
    </source>
</evidence>
<gene>
    <name evidence="1" type="ORF">Tco_0954842</name>
</gene>
<protein>
    <submittedName>
        <fullName evidence="1">Uncharacterized protein</fullName>
    </submittedName>
</protein>
<dbReference type="EMBL" id="BQNB010015959">
    <property type="protein sequence ID" value="GJT46127.1"/>
    <property type="molecule type" value="Genomic_DNA"/>
</dbReference>
<organism evidence="1 2">
    <name type="scientific">Tanacetum coccineum</name>
    <dbReference type="NCBI Taxonomy" id="301880"/>
    <lineage>
        <taxon>Eukaryota</taxon>
        <taxon>Viridiplantae</taxon>
        <taxon>Streptophyta</taxon>
        <taxon>Embryophyta</taxon>
        <taxon>Tracheophyta</taxon>
        <taxon>Spermatophyta</taxon>
        <taxon>Magnoliopsida</taxon>
        <taxon>eudicotyledons</taxon>
        <taxon>Gunneridae</taxon>
        <taxon>Pentapetalae</taxon>
        <taxon>asterids</taxon>
        <taxon>campanulids</taxon>
        <taxon>Asterales</taxon>
        <taxon>Asteraceae</taxon>
        <taxon>Asteroideae</taxon>
        <taxon>Anthemideae</taxon>
        <taxon>Anthemidinae</taxon>
        <taxon>Tanacetum</taxon>
    </lineage>
</organism>
<accession>A0ABQ5E5G8</accession>
<reference evidence="1" key="2">
    <citation type="submission" date="2022-01" db="EMBL/GenBank/DDBJ databases">
        <authorList>
            <person name="Yamashiro T."/>
            <person name="Shiraishi A."/>
            <person name="Satake H."/>
            <person name="Nakayama K."/>
        </authorList>
    </citation>
    <scope>NUCLEOTIDE SEQUENCE</scope>
</reference>
<dbReference type="Proteomes" id="UP001151760">
    <property type="component" value="Unassembled WGS sequence"/>
</dbReference>
<reference evidence="1" key="1">
    <citation type="journal article" date="2022" name="Int. J. Mol. Sci.">
        <title>Draft Genome of Tanacetum Coccineum: Genomic Comparison of Closely Related Tanacetum-Family Plants.</title>
        <authorList>
            <person name="Yamashiro T."/>
            <person name="Shiraishi A."/>
            <person name="Nakayama K."/>
            <person name="Satake H."/>
        </authorList>
    </citation>
    <scope>NUCLEOTIDE SEQUENCE</scope>
</reference>
<sequence length="104" mass="11045">MVFNSPSLTDNDKVDSPLRGNQLTLLLHKELASPEQMATAEVVPKFVAGSSFPTAGSTYVVPTGRVVVLTSMYVVPASKVIIKVSPGRLILVPTGRILSPGRVK</sequence>
<proteinExistence type="predicted"/>